<dbReference type="AlphaFoldDB" id="A0A518K8E8"/>
<dbReference type="PANTHER" id="PTHR31339">
    <property type="entry name" value="PECTIN LYASE-RELATED"/>
    <property type="match status" value="1"/>
</dbReference>
<evidence type="ECO:0000256" key="2">
    <source>
        <dbReference type="ARBA" id="ARBA00022801"/>
    </source>
</evidence>
<evidence type="ECO:0000256" key="5">
    <source>
        <dbReference type="SAM" id="MobiDB-lite"/>
    </source>
</evidence>
<dbReference type="PANTHER" id="PTHR31339:SF9">
    <property type="entry name" value="PLASMIN AND FIBRONECTIN-BINDING PROTEIN A"/>
    <property type="match status" value="1"/>
</dbReference>
<feature type="region of interest" description="Disordered" evidence="5">
    <location>
        <begin position="498"/>
        <end position="517"/>
    </location>
</feature>
<sequence>MRSNSTNSLSRRVRLSWLPVLIAGLVLYIATPLTYAGAAGRLDHKDVGPAAMPAEIEPIAAPFPMPTLVRPKFADREVRLPLPPKPGAIQPAIDRLAESGGGRLVVPTGDWPTGRITLRSGVDLHLEEGAVLRFAGEIADYLPPVFTRCEGLEMMGLGGLVYAHKQERIAITGRGVLLGPDSGPVREARKGLSDEIVDPESPIASRVFDGKEDRHYFRPYFICPVDCQDVLIEGVTLRNGPMWNVVPIYCNRVVVRGVTIDSLGVVNGDGVNVDSSRNVLIEYCSTNTGDDCYAVKSGRNEDGLRVDKPSENVVIRRCYAQGGYGGFTTGSETAGGVRNVYVHDCVFDGVSFGAYFKTRRPRGGGGDHLVVERLRLRTLSHAIFFDMIGSPLYVGELGERLPRRPVGPATPHYRGITVRDVVGQAGGDAVKVKGIPESPATRLVLERLNLQSKGSLNLADAVDVVVRDSKIIAEDPTIRLLDAQGVVLERVDFGLGGDQRPAVEASGENAQPPRFID</sequence>
<dbReference type="InterPro" id="IPR000743">
    <property type="entry name" value="Glyco_hydro_28"/>
</dbReference>
<evidence type="ECO:0000256" key="1">
    <source>
        <dbReference type="ARBA" id="ARBA00008834"/>
    </source>
</evidence>
<dbReference type="GO" id="GO:0005975">
    <property type="term" value="P:carbohydrate metabolic process"/>
    <property type="evidence" value="ECO:0007669"/>
    <property type="project" value="InterPro"/>
</dbReference>
<gene>
    <name evidence="6" type="primary">pgl_3</name>
    <name evidence="6" type="ORF">Spa11_22590</name>
</gene>
<name>A0A518K8E8_9BACT</name>
<dbReference type="Pfam" id="PF00295">
    <property type="entry name" value="Glyco_hydro_28"/>
    <property type="match status" value="1"/>
</dbReference>
<dbReference type="SMART" id="SM00710">
    <property type="entry name" value="PbH1"/>
    <property type="match status" value="5"/>
</dbReference>
<reference evidence="6 7" key="1">
    <citation type="submission" date="2019-02" db="EMBL/GenBank/DDBJ databases">
        <title>Deep-cultivation of Planctomycetes and their phenomic and genomic characterization uncovers novel biology.</title>
        <authorList>
            <person name="Wiegand S."/>
            <person name="Jogler M."/>
            <person name="Boedeker C."/>
            <person name="Pinto D."/>
            <person name="Vollmers J."/>
            <person name="Rivas-Marin E."/>
            <person name="Kohn T."/>
            <person name="Peeters S.H."/>
            <person name="Heuer A."/>
            <person name="Rast P."/>
            <person name="Oberbeckmann S."/>
            <person name="Bunk B."/>
            <person name="Jeske O."/>
            <person name="Meyerdierks A."/>
            <person name="Storesund J.E."/>
            <person name="Kallscheuer N."/>
            <person name="Luecker S."/>
            <person name="Lage O.M."/>
            <person name="Pohl T."/>
            <person name="Merkel B.J."/>
            <person name="Hornburger P."/>
            <person name="Mueller R.-W."/>
            <person name="Bruemmer F."/>
            <person name="Labrenz M."/>
            <person name="Spormann A.M."/>
            <person name="Op den Camp H."/>
            <person name="Overmann J."/>
            <person name="Amann R."/>
            <person name="Jetten M.S.M."/>
            <person name="Mascher T."/>
            <person name="Medema M.H."/>
            <person name="Devos D.P."/>
            <person name="Kaster A.-K."/>
            <person name="Ovreas L."/>
            <person name="Rohde M."/>
            <person name="Galperin M.Y."/>
            <person name="Jogler C."/>
        </authorList>
    </citation>
    <scope>NUCLEOTIDE SEQUENCE [LARGE SCALE GENOMIC DNA]</scope>
    <source>
        <strain evidence="6 7">Spa11</strain>
    </source>
</reference>
<dbReference type="InterPro" id="IPR006626">
    <property type="entry name" value="PbH1"/>
</dbReference>
<evidence type="ECO:0000313" key="7">
    <source>
        <dbReference type="Proteomes" id="UP000316426"/>
    </source>
</evidence>
<dbReference type="InterPro" id="IPR012334">
    <property type="entry name" value="Pectin_lyas_fold"/>
</dbReference>
<comment type="similarity">
    <text evidence="1 4">Belongs to the glycosyl hydrolase 28 family.</text>
</comment>
<dbReference type="EMBL" id="CP036349">
    <property type="protein sequence ID" value="QDV74060.1"/>
    <property type="molecule type" value="Genomic_DNA"/>
</dbReference>
<accession>A0A518K8E8</accession>
<dbReference type="SUPFAM" id="SSF51126">
    <property type="entry name" value="Pectin lyase-like"/>
    <property type="match status" value="1"/>
</dbReference>
<evidence type="ECO:0000256" key="4">
    <source>
        <dbReference type="RuleBase" id="RU361169"/>
    </source>
</evidence>
<dbReference type="KEGG" id="bmei:Spa11_22590"/>
<dbReference type="Proteomes" id="UP000316426">
    <property type="component" value="Chromosome"/>
</dbReference>
<dbReference type="GO" id="GO:0004650">
    <property type="term" value="F:polygalacturonase activity"/>
    <property type="evidence" value="ECO:0007669"/>
    <property type="project" value="UniProtKB-EC"/>
</dbReference>
<dbReference type="EC" id="3.2.1.15" evidence="6"/>
<keyword evidence="3 4" id="KW-0326">Glycosidase</keyword>
<dbReference type="Gene3D" id="2.160.20.10">
    <property type="entry name" value="Single-stranded right-handed beta-helix, Pectin lyase-like"/>
    <property type="match status" value="1"/>
</dbReference>
<dbReference type="InterPro" id="IPR051801">
    <property type="entry name" value="GH28_Enzymes"/>
</dbReference>
<protein>
    <submittedName>
        <fullName evidence="6">Polygalacturonase</fullName>
        <ecNumber evidence="6">3.2.1.15</ecNumber>
    </submittedName>
</protein>
<evidence type="ECO:0000256" key="3">
    <source>
        <dbReference type="ARBA" id="ARBA00023295"/>
    </source>
</evidence>
<evidence type="ECO:0000313" key="6">
    <source>
        <dbReference type="EMBL" id="QDV74060.1"/>
    </source>
</evidence>
<keyword evidence="2 4" id="KW-0378">Hydrolase</keyword>
<dbReference type="InterPro" id="IPR011050">
    <property type="entry name" value="Pectin_lyase_fold/virulence"/>
</dbReference>
<organism evidence="6 7">
    <name type="scientific">Botrimarina mediterranea</name>
    <dbReference type="NCBI Taxonomy" id="2528022"/>
    <lineage>
        <taxon>Bacteria</taxon>
        <taxon>Pseudomonadati</taxon>
        <taxon>Planctomycetota</taxon>
        <taxon>Planctomycetia</taxon>
        <taxon>Pirellulales</taxon>
        <taxon>Lacipirellulaceae</taxon>
        <taxon>Botrimarina</taxon>
    </lineage>
</organism>
<keyword evidence="7" id="KW-1185">Reference proteome</keyword>
<proteinExistence type="inferred from homology"/>